<feature type="region of interest" description="Disordered" evidence="1">
    <location>
        <begin position="61"/>
        <end position="118"/>
    </location>
</feature>
<proteinExistence type="predicted"/>
<comment type="caution">
    <text evidence="3">The sequence shown here is derived from an EMBL/GenBank/DDBJ whole genome shotgun (WGS) entry which is preliminary data.</text>
</comment>
<name>A0A3D9SEV8_9BACL</name>
<evidence type="ECO:0000313" key="4">
    <source>
        <dbReference type="Proteomes" id="UP000256304"/>
    </source>
</evidence>
<dbReference type="OrthoDB" id="2616345at2"/>
<evidence type="ECO:0000256" key="1">
    <source>
        <dbReference type="SAM" id="MobiDB-lite"/>
    </source>
</evidence>
<gene>
    <name evidence="3" type="ORF">A8990_101240</name>
</gene>
<feature type="compositionally biased region" description="Polar residues" evidence="1">
    <location>
        <begin position="100"/>
        <end position="111"/>
    </location>
</feature>
<feature type="transmembrane region" description="Helical" evidence="2">
    <location>
        <begin position="6"/>
        <end position="26"/>
    </location>
</feature>
<dbReference type="Gene3D" id="3.30.1490.480">
    <property type="entry name" value="Endolytic murein transglycosylase"/>
    <property type="match status" value="1"/>
</dbReference>
<keyword evidence="4" id="KW-1185">Reference proteome</keyword>
<organism evidence="3 4">
    <name type="scientific">Paenibacillus taihuensis</name>
    <dbReference type="NCBI Taxonomy" id="1156355"/>
    <lineage>
        <taxon>Bacteria</taxon>
        <taxon>Bacillati</taxon>
        <taxon>Bacillota</taxon>
        <taxon>Bacilli</taxon>
        <taxon>Bacillales</taxon>
        <taxon>Paenibacillaceae</taxon>
        <taxon>Paenibacillus</taxon>
    </lineage>
</organism>
<feature type="compositionally biased region" description="Basic and acidic residues" evidence="1">
    <location>
        <begin position="82"/>
        <end position="97"/>
    </location>
</feature>
<accession>A0A3D9SEV8</accession>
<evidence type="ECO:0000256" key="2">
    <source>
        <dbReference type="SAM" id="Phobius"/>
    </source>
</evidence>
<keyword evidence="2" id="KW-0812">Transmembrane</keyword>
<keyword evidence="2" id="KW-0472">Membrane</keyword>
<dbReference type="Proteomes" id="UP000256304">
    <property type="component" value="Unassembled WGS sequence"/>
</dbReference>
<reference evidence="3 4" key="1">
    <citation type="submission" date="2018-08" db="EMBL/GenBank/DDBJ databases">
        <title>Genomic Encyclopedia of Type Strains, Phase III (KMG-III): the genomes of soil and plant-associated and newly described type strains.</title>
        <authorList>
            <person name="Whitman W."/>
        </authorList>
    </citation>
    <scope>NUCLEOTIDE SEQUENCE [LARGE SCALE GENOMIC DNA]</scope>
    <source>
        <strain evidence="3 4">CGMCC 1.10966</strain>
    </source>
</reference>
<dbReference type="AlphaFoldDB" id="A0A3D9SEV8"/>
<dbReference type="RefSeq" id="WP_116187171.1">
    <property type="nucleotide sequence ID" value="NZ_QTTN01000001.1"/>
</dbReference>
<sequence length="199" mass="21406">MSKRTFLFGIGVGIIIGAALLQLMLIGEKQVEGLDPLSEPDEISSDAKLYTQAELDKAVADERKRVETEAQQAEAAKTNDNAAKDAEVSKTKDDKVPTKNAGNKSSASTETAKAPEAKRIVLRVPPNTSLSDTAVILKSHGVIENKQAFINLMRTKKIRAGYFAFKGKLSLHQVGTILTSKPLDPAVGKREMEAESGSN</sequence>
<protein>
    <recommendedName>
        <fullName evidence="5">YceG-like family protein</fullName>
    </recommendedName>
</protein>
<dbReference type="EMBL" id="QTTN01000001">
    <property type="protein sequence ID" value="REE94446.1"/>
    <property type="molecule type" value="Genomic_DNA"/>
</dbReference>
<keyword evidence="2" id="KW-1133">Transmembrane helix</keyword>
<evidence type="ECO:0008006" key="5">
    <source>
        <dbReference type="Google" id="ProtNLM"/>
    </source>
</evidence>
<feature type="compositionally biased region" description="Low complexity" evidence="1">
    <location>
        <begin position="69"/>
        <end position="81"/>
    </location>
</feature>
<evidence type="ECO:0000313" key="3">
    <source>
        <dbReference type="EMBL" id="REE94446.1"/>
    </source>
</evidence>